<keyword evidence="2" id="KW-1185">Reference proteome</keyword>
<dbReference type="Proteomes" id="UP000624703">
    <property type="component" value="Unassembled WGS sequence"/>
</dbReference>
<organism evidence="1 2">
    <name type="scientific">Persicirhabdus sediminis</name>
    <dbReference type="NCBI Taxonomy" id="454144"/>
    <lineage>
        <taxon>Bacteria</taxon>
        <taxon>Pseudomonadati</taxon>
        <taxon>Verrucomicrobiota</taxon>
        <taxon>Verrucomicrobiia</taxon>
        <taxon>Verrucomicrobiales</taxon>
        <taxon>Verrucomicrobiaceae</taxon>
        <taxon>Persicirhabdus</taxon>
    </lineage>
</organism>
<proteinExistence type="predicted"/>
<gene>
    <name evidence="1" type="ORF">JIN82_13565</name>
</gene>
<protein>
    <submittedName>
        <fullName evidence="1">Uncharacterized protein</fullName>
    </submittedName>
</protein>
<evidence type="ECO:0000313" key="2">
    <source>
        <dbReference type="Proteomes" id="UP000624703"/>
    </source>
</evidence>
<name>A0A8J7MHR5_9BACT</name>
<dbReference type="AlphaFoldDB" id="A0A8J7MHR5"/>
<dbReference type="RefSeq" id="WP_200312199.1">
    <property type="nucleotide sequence ID" value="NZ_JAENIM010000044.1"/>
</dbReference>
<dbReference type="EMBL" id="JAENIM010000044">
    <property type="protein sequence ID" value="MBK1792184.1"/>
    <property type="molecule type" value="Genomic_DNA"/>
</dbReference>
<reference evidence="1" key="1">
    <citation type="submission" date="2021-01" db="EMBL/GenBank/DDBJ databases">
        <title>Modified the classification status of verrucomicrobia.</title>
        <authorList>
            <person name="Feng X."/>
        </authorList>
    </citation>
    <scope>NUCLEOTIDE SEQUENCE</scope>
    <source>
        <strain evidence="1">_KCTC 22039</strain>
    </source>
</reference>
<accession>A0A8J7MHR5</accession>
<sequence>MNRIKQTNNTSSVITTTNFDQRSKSLQEFTPAEKKPLYTWFTHKGVTYPIPLTNRKYWPADQSTQLSYN</sequence>
<evidence type="ECO:0000313" key="1">
    <source>
        <dbReference type="EMBL" id="MBK1792184.1"/>
    </source>
</evidence>
<comment type="caution">
    <text evidence="1">The sequence shown here is derived from an EMBL/GenBank/DDBJ whole genome shotgun (WGS) entry which is preliminary data.</text>
</comment>